<sequence length="62" mass="6617">MLRICPGYRSMQSGNPDRRNAPPPGKEQIYIASTYFSITPAALAAPVTPATGGRLAGRSRQV</sequence>
<evidence type="ECO:0000313" key="2">
    <source>
        <dbReference type="EMBL" id="TGC81498.1"/>
    </source>
</evidence>
<gene>
    <name evidence="2" type="ORF">C9F09_22330</name>
</gene>
<feature type="region of interest" description="Disordered" evidence="1">
    <location>
        <begin position="1"/>
        <end position="26"/>
    </location>
</feature>
<protein>
    <submittedName>
        <fullName evidence="2">Uncharacterized protein</fullName>
    </submittedName>
</protein>
<comment type="caution">
    <text evidence="2">The sequence shown here is derived from an EMBL/GenBank/DDBJ whole genome shotgun (WGS) entry which is preliminary data.</text>
</comment>
<evidence type="ECO:0000256" key="1">
    <source>
        <dbReference type="SAM" id="MobiDB-lite"/>
    </source>
</evidence>
<name>A0A659Q9F0_SALET</name>
<dbReference type="Proteomes" id="UP000298491">
    <property type="component" value="Unassembled WGS sequence"/>
</dbReference>
<dbReference type="EMBL" id="PYKB01001305">
    <property type="protein sequence ID" value="TGC81498.1"/>
    <property type="molecule type" value="Genomic_DNA"/>
</dbReference>
<organism evidence="2 3">
    <name type="scientific">Salmonella enterica subsp. enterica serovar Wilhelmsburg</name>
    <dbReference type="NCBI Taxonomy" id="1960126"/>
    <lineage>
        <taxon>Bacteria</taxon>
        <taxon>Pseudomonadati</taxon>
        <taxon>Pseudomonadota</taxon>
        <taxon>Gammaproteobacteria</taxon>
        <taxon>Enterobacterales</taxon>
        <taxon>Enterobacteriaceae</taxon>
        <taxon>Salmonella</taxon>
    </lineage>
</organism>
<dbReference type="AlphaFoldDB" id="A0A659Q9F0"/>
<evidence type="ECO:0000313" key="3">
    <source>
        <dbReference type="Proteomes" id="UP000298491"/>
    </source>
</evidence>
<reference evidence="2 3" key="1">
    <citation type="submission" date="2018-03" db="EMBL/GenBank/DDBJ databases">
        <title>Non-Typhoidal Salmonella genome sequencing and assembly.</title>
        <authorList>
            <person name="Matchawe C."/>
        </authorList>
    </citation>
    <scope>NUCLEOTIDE SEQUENCE [LARGE SCALE GENOMIC DNA]</scope>
    <source>
        <strain evidence="2 3">35dea</strain>
    </source>
</reference>
<accession>A0A659Q9F0</accession>
<proteinExistence type="predicted"/>
<feature type="non-terminal residue" evidence="2">
    <location>
        <position position="62"/>
    </location>
</feature>